<protein>
    <submittedName>
        <fullName evidence="2">Uncharacterized protein</fullName>
    </submittedName>
</protein>
<feature type="region of interest" description="Disordered" evidence="1">
    <location>
        <begin position="191"/>
        <end position="217"/>
    </location>
</feature>
<evidence type="ECO:0000256" key="1">
    <source>
        <dbReference type="SAM" id="MobiDB-lite"/>
    </source>
</evidence>
<feature type="compositionally biased region" description="Basic residues" evidence="1">
    <location>
        <begin position="195"/>
        <end position="209"/>
    </location>
</feature>
<dbReference type="InParanoid" id="A0A0V0QLA0"/>
<dbReference type="Proteomes" id="UP000054937">
    <property type="component" value="Unassembled WGS sequence"/>
</dbReference>
<name>A0A0V0QLA0_PSEPJ</name>
<reference evidence="2 3" key="1">
    <citation type="journal article" date="2015" name="Sci. Rep.">
        <title>Genome of the facultative scuticociliatosis pathogen Pseudocohnilembus persalinus provides insight into its virulence through horizontal gene transfer.</title>
        <authorList>
            <person name="Xiong J."/>
            <person name="Wang G."/>
            <person name="Cheng J."/>
            <person name="Tian M."/>
            <person name="Pan X."/>
            <person name="Warren A."/>
            <person name="Jiang C."/>
            <person name="Yuan D."/>
            <person name="Miao W."/>
        </authorList>
    </citation>
    <scope>NUCLEOTIDE SEQUENCE [LARGE SCALE GENOMIC DNA]</scope>
    <source>
        <strain evidence="2">36N120E</strain>
    </source>
</reference>
<dbReference type="AlphaFoldDB" id="A0A0V0QLA0"/>
<gene>
    <name evidence="2" type="ORF">PPERSA_09060</name>
</gene>
<comment type="caution">
    <text evidence="2">The sequence shown here is derived from an EMBL/GenBank/DDBJ whole genome shotgun (WGS) entry which is preliminary data.</text>
</comment>
<dbReference type="EMBL" id="LDAU01000149">
    <property type="protein sequence ID" value="KRX02938.1"/>
    <property type="molecule type" value="Genomic_DNA"/>
</dbReference>
<proteinExistence type="predicted"/>
<evidence type="ECO:0000313" key="2">
    <source>
        <dbReference type="EMBL" id="KRX02938.1"/>
    </source>
</evidence>
<keyword evidence="3" id="KW-1185">Reference proteome</keyword>
<evidence type="ECO:0000313" key="3">
    <source>
        <dbReference type="Proteomes" id="UP000054937"/>
    </source>
</evidence>
<accession>A0A0V0QLA0</accession>
<organism evidence="2 3">
    <name type="scientific">Pseudocohnilembus persalinus</name>
    <name type="common">Ciliate</name>
    <dbReference type="NCBI Taxonomy" id="266149"/>
    <lineage>
        <taxon>Eukaryota</taxon>
        <taxon>Sar</taxon>
        <taxon>Alveolata</taxon>
        <taxon>Ciliophora</taxon>
        <taxon>Intramacronucleata</taxon>
        <taxon>Oligohymenophorea</taxon>
        <taxon>Scuticociliatia</taxon>
        <taxon>Philasterida</taxon>
        <taxon>Pseudocohnilembidae</taxon>
        <taxon>Pseudocohnilembus</taxon>
    </lineage>
</organism>
<sequence length="356" mass="42938">MPQDNYSYLCQDNFQINNQQPMEMNIQRQNSISQQQKHYMNNFNQDIGFQEQNLGLCINKIDSIQQQFETPQLNFNSSFQQQQQQQQQQLPQQQDLNQYQNNVQNENQFFQQIPQNPQRQSSLFAGQMNEKFQIPQQKIEYNDNNNNIMKMDIGGNLLNENQFQGENFYQYQNQQQQQKQPMDIQRNPVQEYKQAKRTRKQKQKQGGKKRQTDQQKKIVQKVKKNLFRNFSRQFFDYLIDNWSNISNKLKKVLSSKQYTSFTHHLNQQQQKQIVTKQNFHKIFFPYKNKFVRQKAEENTNDSQTNLNKKIMRAIAFQFIKTEFLQTCLTSRISNWPIFYEQRYSIISLLSSNASLY</sequence>